<keyword evidence="1" id="KW-0812">Transmembrane</keyword>
<dbReference type="Proteomes" id="UP001164459">
    <property type="component" value="Chromosome"/>
</dbReference>
<proteinExistence type="predicted"/>
<protein>
    <submittedName>
        <fullName evidence="2">Uncharacterized protein</fullName>
    </submittedName>
</protein>
<reference evidence="2" key="1">
    <citation type="submission" date="2022-11" db="EMBL/GenBank/DDBJ databases">
        <title>Minimal conservation of predation-associated metabolite biosynthetic gene clusters underscores biosynthetic potential of Myxococcota including descriptions for ten novel species: Archangium lansinium sp. nov., Myxococcus landrumus sp. nov., Nannocystis bai.</title>
        <authorList>
            <person name="Ahearne A."/>
            <person name="Stevens C."/>
            <person name="Dowd S."/>
        </authorList>
    </citation>
    <scope>NUCLEOTIDE SEQUENCE</scope>
    <source>
        <strain evidence="2">Fl3</strain>
    </source>
</reference>
<evidence type="ECO:0000313" key="3">
    <source>
        <dbReference type="Proteomes" id="UP001164459"/>
    </source>
</evidence>
<gene>
    <name evidence="2" type="ORF">O0S08_35415</name>
</gene>
<name>A0ABY7GX52_9BACT</name>
<feature type="transmembrane region" description="Helical" evidence="1">
    <location>
        <begin position="28"/>
        <end position="47"/>
    </location>
</feature>
<organism evidence="2 3">
    <name type="scientific">Nannocystis punicea</name>
    <dbReference type="NCBI Taxonomy" id="2995304"/>
    <lineage>
        <taxon>Bacteria</taxon>
        <taxon>Pseudomonadati</taxon>
        <taxon>Myxococcota</taxon>
        <taxon>Polyangia</taxon>
        <taxon>Nannocystales</taxon>
        <taxon>Nannocystaceae</taxon>
        <taxon>Nannocystis</taxon>
    </lineage>
</organism>
<dbReference type="RefSeq" id="WP_269033864.1">
    <property type="nucleotide sequence ID" value="NZ_CP114040.1"/>
</dbReference>
<dbReference type="EMBL" id="CP114040">
    <property type="protein sequence ID" value="WAS91502.1"/>
    <property type="molecule type" value="Genomic_DNA"/>
</dbReference>
<sequence>MNLHPLYLLACVVVGVAGRRRRAGFLGFAVIAMALTPLVALLILVAAGPRPAPQAEQDE</sequence>
<accession>A0ABY7GX52</accession>
<keyword evidence="1" id="KW-0472">Membrane</keyword>
<keyword evidence="3" id="KW-1185">Reference proteome</keyword>
<evidence type="ECO:0000313" key="2">
    <source>
        <dbReference type="EMBL" id="WAS91502.1"/>
    </source>
</evidence>
<evidence type="ECO:0000256" key="1">
    <source>
        <dbReference type="SAM" id="Phobius"/>
    </source>
</evidence>
<keyword evidence="1" id="KW-1133">Transmembrane helix</keyword>